<comment type="subcellular location">
    <subcellularLocation>
        <location evidence="1">Cell membrane</location>
        <topology evidence="1">Multi-pass membrane protein</topology>
    </subcellularLocation>
</comment>
<comment type="caution">
    <text evidence="9">The sequence shown here is derived from an EMBL/GenBank/DDBJ whole genome shotgun (WGS) entry which is preliminary data.</text>
</comment>
<feature type="transmembrane region" description="Helical" evidence="8">
    <location>
        <begin position="225"/>
        <end position="249"/>
    </location>
</feature>
<proteinExistence type="inferred from homology"/>
<evidence type="ECO:0000256" key="2">
    <source>
        <dbReference type="ARBA" id="ARBA00007935"/>
    </source>
</evidence>
<organism evidence="9 10">
    <name type="scientific">Actinocorallia aurantiaca</name>
    <dbReference type="NCBI Taxonomy" id="46204"/>
    <lineage>
        <taxon>Bacteria</taxon>
        <taxon>Bacillati</taxon>
        <taxon>Actinomycetota</taxon>
        <taxon>Actinomycetes</taxon>
        <taxon>Streptosporangiales</taxon>
        <taxon>Thermomonosporaceae</taxon>
        <taxon>Actinocorallia</taxon>
    </lineage>
</organism>
<evidence type="ECO:0000256" key="3">
    <source>
        <dbReference type="ARBA" id="ARBA00022448"/>
    </source>
</evidence>
<evidence type="ECO:0000313" key="10">
    <source>
        <dbReference type="Proteomes" id="UP001501842"/>
    </source>
</evidence>
<dbReference type="EMBL" id="BAAATZ010000033">
    <property type="protein sequence ID" value="GAA2736759.1"/>
    <property type="molecule type" value="Genomic_DNA"/>
</dbReference>
<feature type="transmembrane region" description="Helical" evidence="8">
    <location>
        <begin position="178"/>
        <end position="205"/>
    </location>
</feature>
<dbReference type="Proteomes" id="UP001501842">
    <property type="component" value="Unassembled WGS sequence"/>
</dbReference>
<evidence type="ECO:0000256" key="5">
    <source>
        <dbReference type="ARBA" id="ARBA00022692"/>
    </source>
</evidence>
<dbReference type="SUPFAM" id="SSF81345">
    <property type="entry name" value="ABC transporter involved in vitamin B12 uptake, BtuC"/>
    <property type="match status" value="1"/>
</dbReference>
<evidence type="ECO:0000256" key="4">
    <source>
        <dbReference type="ARBA" id="ARBA00022475"/>
    </source>
</evidence>
<protein>
    <submittedName>
        <fullName evidence="9">Iron ABC transporter permease</fullName>
    </submittedName>
</protein>
<dbReference type="Gene3D" id="1.10.3470.10">
    <property type="entry name" value="ABC transporter involved in vitamin B12 uptake, BtuC"/>
    <property type="match status" value="1"/>
</dbReference>
<reference evidence="10" key="1">
    <citation type="journal article" date="2019" name="Int. J. Syst. Evol. Microbiol.">
        <title>The Global Catalogue of Microorganisms (GCM) 10K type strain sequencing project: providing services to taxonomists for standard genome sequencing and annotation.</title>
        <authorList>
            <consortium name="The Broad Institute Genomics Platform"/>
            <consortium name="The Broad Institute Genome Sequencing Center for Infectious Disease"/>
            <person name="Wu L."/>
            <person name="Ma J."/>
        </authorList>
    </citation>
    <scope>NUCLEOTIDE SEQUENCE [LARGE SCALE GENOMIC DNA]</scope>
    <source>
        <strain evidence="10">JCM 8201</strain>
    </source>
</reference>
<feature type="transmembrane region" description="Helical" evidence="8">
    <location>
        <begin position="82"/>
        <end position="102"/>
    </location>
</feature>
<dbReference type="InterPro" id="IPR000522">
    <property type="entry name" value="ABC_transptr_permease_BtuC"/>
</dbReference>
<name>A0ABP6H6C2_9ACTN</name>
<keyword evidence="5 8" id="KW-0812">Transmembrane</keyword>
<dbReference type="PANTHER" id="PTHR30472">
    <property type="entry name" value="FERRIC ENTEROBACTIN TRANSPORT SYSTEM PERMEASE PROTEIN"/>
    <property type="match status" value="1"/>
</dbReference>
<dbReference type="CDD" id="cd06550">
    <property type="entry name" value="TM_ABC_iron-siderophores_like"/>
    <property type="match status" value="1"/>
</dbReference>
<comment type="similarity">
    <text evidence="2">Belongs to the binding-protein-dependent transport system permease family. FecCD subfamily.</text>
</comment>
<evidence type="ECO:0000256" key="1">
    <source>
        <dbReference type="ARBA" id="ARBA00004651"/>
    </source>
</evidence>
<accession>A0ABP6H6C2</accession>
<feature type="transmembrane region" description="Helical" evidence="8">
    <location>
        <begin position="108"/>
        <end position="130"/>
    </location>
</feature>
<dbReference type="InterPro" id="IPR037294">
    <property type="entry name" value="ABC_BtuC-like"/>
</dbReference>
<feature type="transmembrane region" description="Helical" evidence="8">
    <location>
        <begin position="137"/>
        <end position="158"/>
    </location>
</feature>
<keyword evidence="4" id="KW-1003">Cell membrane</keyword>
<keyword evidence="3" id="KW-0813">Transport</keyword>
<sequence>MTRVFVPLLVVLTALLHLSAGGAEPGDLLAVADGRPATLDERILWELGLPRLVTAALAGAALGVAGHLLQTSLRNQLAAPELTAVNPGAVLGVLAATTFGLVSPDSALGGLGAALLGGVLGGAVTWLLSAGGGPGRAVIAGLLGSALMGGLVTLLLAYQPGRFGNVLRWLVGSVEGRVWDHLVIAVWWIPLWLCVAWAATAVTTILQGGDQHAASLGLAPRRARLAVLGIAVALIACAASLAGAIAFVGLVVPHAARRLTGGPGGHVPAAALLGAVALVGADASAQVLTRLIAGTELGHRLGLPAGVITALAGAAVLVAIVYREKNP</sequence>
<evidence type="ECO:0000256" key="8">
    <source>
        <dbReference type="SAM" id="Phobius"/>
    </source>
</evidence>
<evidence type="ECO:0000256" key="7">
    <source>
        <dbReference type="ARBA" id="ARBA00023136"/>
    </source>
</evidence>
<evidence type="ECO:0000256" key="6">
    <source>
        <dbReference type="ARBA" id="ARBA00022989"/>
    </source>
</evidence>
<dbReference type="Pfam" id="PF01032">
    <property type="entry name" value="FecCD"/>
    <property type="match status" value="1"/>
</dbReference>
<keyword evidence="10" id="KW-1185">Reference proteome</keyword>
<feature type="transmembrane region" description="Helical" evidence="8">
    <location>
        <begin position="301"/>
        <end position="322"/>
    </location>
</feature>
<evidence type="ECO:0000313" key="9">
    <source>
        <dbReference type="EMBL" id="GAA2736759.1"/>
    </source>
</evidence>
<keyword evidence="7 8" id="KW-0472">Membrane</keyword>
<feature type="transmembrane region" description="Helical" evidence="8">
    <location>
        <begin position="269"/>
        <end position="289"/>
    </location>
</feature>
<feature type="transmembrane region" description="Helical" evidence="8">
    <location>
        <begin position="49"/>
        <end position="70"/>
    </location>
</feature>
<keyword evidence="6 8" id="KW-1133">Transmembrane helix</keyword>
<dbReference type="RefSeq" id="WP_344456408.1">
    <property type="nucleotide sequence ID" value="NZ_BAAATZ010000033.1"/>
</dbReference>
<dbReference type="PANTHER" id="PTHR30472:SF25">
    <property type="entry name" value="ABC TRANSPORTER PERMEASE PROTEIN MJ0876-RELATED"/>
    <property type="match status" value="1"/>
</dbReference>
<gene>
    <name evidence="9" type="ORF">GCM10010439_64660</name>
</gene>